<sequence>MLSMLWCCRYILNGRPSLHKMVHEGQLHFPVTTRLFVVAATGNNTNHNDVDDTDGNNIWAPLKRASGHLWDMILQTSIGLHHFTSHTHTHKHKHSYTHTHTHTLLHTHACRQ</sequence>
<dbReference type="Proteomes" id="UP000784294">
    <property type="component" value="Unassembled WGS sequence"/>
</dbReference>
<name>A0A3S5A388_9PLAT</name>
<accession>A0A3S5A388</accession>
<keyword evidence="2" id="KW-1185">Reference proteome</keyword>
<dbReference type="AlphaFoldDB" id="A0A3S5A388"/>
<comment type="caution">
    <text evidence="1">The sequence shown here is derived from an EMBL/GenBank/DDBJ whole genome shotgun (WGS) entry which is preliminary data.</text>
</comment>
<gene>
    <name evidence="1" type="ORF">PXEA_LOCUS20015</name>
</gene>
<reference evidence="1" key="1">
    <citation type="submission" date="2018-11" db="EMBL/GenBank/DDBJ databases">
        <authorList>
            <consortium name="Pathogen Informatics"/>
        </authorList>
    </citation>
    <scope>NUCLEOTIDE SEQUENCE</scope>
</reference>
<organism evidence="1 2">
    <name type="scientific">Protopolystoma xenopodis</name>
    <dbReference type="NCBI Taxonomy" id="117903"/>
    <lineage>
        <taxon>Eukaryota</taxon>
        <taxon>Metazoa</taxon>
        <taxon>Spiralia</taxon>
        <taxon>Lophotrochozoa</taxon>
        <taxon>Platyhelminthes</taxon>
        <taxon>Monogenea</taxon>
        <taxon>Polyopisthocotylea</taxon>
        <taxon>Polystomatidea</taxon>
        <taxon>Polystomatidae</taxon>
        <taxon>Protopolystoma</taxon>
    </lineage>
</organism>
<protein>
    <submittedName>
        <fullName evidence="1">Uncharacterized protein</fullName>
    </submittedName>
</protein>
<dbReference type="EMBL" id="CAAALY010081230">
    <property type="protein sequence ID" value="VEL26575.1"/>
    <property type="molecule type" value="Genomic_DNA"/>
</dbReference>
<evidence type="ECO:0000313" key="2">
    <source>
        <dbReference type="Proteomes" id="UP000784294"/>
    </source>
</evidence>
<evidence type="ECO:0000313" key="1">
    <source>
        <dbReference type="EMBL" id="VEL26575.1"/>
    </source>
</evidence>
<proteinExistence type="predicted"/>